<dbReference type="Gene3D" id="3.40.390.10">
    <property type="entry name" value="Collagenase (Catalytic Domain)"/>
    <property type="match status" value="1"/>
</dbReference>
<dbReference type="PROSITE" id="PS51885">
    <property type="entry name" value="NEPRILYSIN"/>
    <property type="match status" value="1"/>
</dbReference>
<dbReference type="GO" id="GO:0005886">
    <property type="term" value="C:plasma membrane"/>
    <property type="evidence" value="ECO:0007669"/>
    <property type="project" value="TreeGrafter"/>
</dbReference>
<dbReference type="KEGG" id="mhos:CXR34_02085"/>
<dbReference type="GO" id="GO:0004222">
    <property type="term" value="F:metalloendopeptidase activity"/>
    <property type="evidence" value="ECO:0007669"/>
    <property type="project" value="InterPro"/>
</dbReference>
<dbReference type="InterPro" id="IPR018497">
    <property type="entry name" value="Peptidase_M13_C"/>
</dbReference>
<feature type="domain" description="Peptidase M13 N-terminal" evidence="9">
    <location>
        <begin position="21"/>
        <end position="400"/>
    </location>
</feature>
<dbReference type="PANTHER" id="PTHR11733">
    <property type="entry name" value="ZINC METALLOPROTEASE FAMILY M13 NEPRILYSIN-RELATED"/>
    <property type="match status" value="1"/>
</dbReference>
<dbReference type="GO" id="GO:0046872">
    <property type="term" value="F:metal ion binding"/>
    <property type="evidence" value="ECO:0007669"/>
    <property type="project" value="UniProtKB-KW"/>
</dbReference>
<evidence type="ECO:0000256" key="2">
    <source>
        <dbReference type="ARBA" id="ARBA00007357"/>
    </source>
</evidence>
<evidence type="ECO:0000256" key="6">
    <source>
        <dbReference type="ARBA" id="ARBA00022833"/>
    </source>
</evidence>
<feature type="domain" description="Peptidase M13 C-terminal" evidence="8">
    <location>
        <begin position="452"/>
        <end position="665"/>
    </location>
</feature>
<dbReference type="InterPro" id="IPR024079">
    <property type="entry name" value="MetalloPept_cat_dom_sf"/>
</dbReference>
<accession>A0A2K9DRA7</accession>
<dbReference type="PRINTS" id="PR00786">
    <property type="entry name" value="NEPRILYSIN"/>
</dbReference>
<dbReference type="RefSeq" id="WP_101305392.1">
    <property type="nucleotide sequence ID" value="NZ_CP025299.1"/>
</dbReference>
<dbReference type="AlphaFoldDB" id="A0A2K9DRA7"/>
<dbReference type="EMBL" id="CP025299">
    <property type="protein sequence ID" value="AUG28364.1"/>
    <property type="molecule type" value="Genomic_DNA"/>
</dbReference>
<evidence type="ECO:0000313" key="11">
    <source>
        <dbReference type="Proteomes" id="UP000233276"/>
    </source>
</evidence>
<evidence type="ECO:0000256" key="4">
    <source>
        <dbReference type="ARBA" id="ARBA00022723"/>
    </source>
</evidence>
<evidence type="ECO:0000313" key="10">
    <source>
        <dbReference type="EMBL" id="AUG28364.1"/>
    </source>
</evidence>
<gene>
    <name evidence="10" type="ORF">CXR34_02085</name>
</gene>
<keyword evidence="6" id="KW-0862">Zinc</keyword>
<evidence type="ECO:0000259" key="8">
    <source>
        <dbReference type="Pfam" id="PF01431"/>
    </source>
</evidence>
<dbReference type="InterPro" id="IPR000718">
    <property type="entry name" value="Peptidase_M13"/>
</dbReference>
<evidence type="ECO:0000256" key="5">
    <source>
        <dbReference type="ARBA" id="ARBA00022801"/>
    </source>
</evidence>
<keyword evidence="7" id="KW-0482">Metalloprotease</keyword>
<dbReference type="Proteomes" id="UP000233276">
    <property type="component" value="Chromosome"/>
</dbReference>
<proteinExistence type="inferred from homology"/>
<evidence type="ECO:0000256" key="7">
    <source>
        <dbReference type="ARBA" id="ARBA00023049"/>
    </source>
</evidence>
<evidence type="ECO:0000259" key="9">
    <source>
        <dbReference type="Pfam" id="PF05649"/>
    </source>
</evidence>
<dbReference type="SUPFAM" id="SSF55486">
    <property type="entry name" value="Metalloproteases ('zincins'), catalytic domain"/>
    <property type="match status" value="1"/>
</dbReference>
<name>A0A2K9DRA7_9MICO</name>
<dbReference type="Gene3D" id="1.10.1380.10">
    <property type="entry name" value="Neutral endopeptidase , domain2"/>
    <property type="match status" value="1"/>
</dbReference>
<dbReference type="InterPro" id="IPR008753">
    <property type="entry name" value="Peptidase_M13_N"/>
</dbReference>
<keyword evidence="3" id="KW-0645">Protease</keyword>
<comment type="cofactor">
    <cofactor evidence="1">
        <name>Zn(2+)</name>
        <dbReference type="ChEBI" id="CHEBI:29105"/>
    </cofactor>
</comment>
<dbReference type="InterPro" id="IPR042089">
    <property type="entry name" value="Peptidase_M13_dom_2"/>
</dbReference>
<organism evidence="10 11">
    <name type="scientific">Microbacterium hominis</name>
    <dbReference type="NCBI Taxonomy" id="162426"/>
    <lineage>
        <taxon>Bacteria</taxon>
        <taxon>Bacillati</taxon>
        <taxon>Actinomycetota</taxon>
        <taxon>Actinomycetes</taxon>
        <taxon>Micrococcales</taxon>
        <taxon>Microbacteriaceae</taxon>
        <taxon>Microbacterium</taxon>
    </lineage>
</organism>
<dbReference type="PANTHER" id="PTHR11733:SF167">
    <property type="entry name" value="FI17812P1-RELATED"/>
    <property type="match status" value="1"/>
</dbReference>
<evidence type="ECO:0000256" key="1">
    <source>
        <dbReference type="ARBA" id="ARBA00001947"/>
    </source>
</evidence>
<comment type="similarity">
    <text evidence="2">Belongs to the peptidase M13 family.</text>
</comment>
<keyword evidence="4" id="KW-0479">Metal-binding</keyword>
<protein>
    <submittedName>
        <fullName evidence="10">Peptidase M13</fullName>
    </submittedName>
</protein>
<dbReference type="Pfam" id="PF05649">
    <property type="entry name" value="Peptidase_M13_N"/>
    <property type="match status" value="1"/>
</dbReference>
<sequence>MTDPSLRSGIELSALSPGIRPQDDLFRHVNGAWLERTEIPDDKARWGSFHLIAEQAEKDVRAIIEESTAAEPGTEARKIGDLFTSFMDTERIEQRGAEPLRDQLARVDAIDSVPALLRTVGELEREGVGGMIGVYIEPDPGNPERYVSFFVQSGLSLPDESYYRLENFDKTRVAFRDYVQTMLALAGVDAAGEDAGRQADRVLALETELATHHWDNVRTRDAVATYNLMTWDEVQGLVGVDLDPWLDAVAPGRRDGFAEINVNEPSYFSGLGGLLVEDRLDDWKAWLRLHVVRASAAFLSDAFVEANFAFYGTELTGVPVNRERWKRGVGFVEAAMGEAVGKVYVDRHFPPAAKEAMDELVANLIEAYRASIATLEWMTPETRDRALEKLAAFTPKVGYPQKWKDYTALEVDAADLIGNVRRTNAWEHERQIAKLGAPIDRDEWYMTPQTVNAYYNPLMNEIVFPAAILQYPFFELDRDAAANYGGIGAVIGHEIGHGFDDQGSAFDGTGALRDWWTDEDRAAFQQRTAALIAQYDELVPQGLAAEHHVNGALTIGENIGDLGGLGIAIKAYRLSLGLDSGADVTDDSADGPVIDGFTGIQRLLLSWAQIWQQKGRDAETIRLLTIDPHSPNEFRCNQIVRNVDEFYRAFDVAETDALWLDADQRVTIW</sequence>
<keyword evidence="5" id="KW-0378">Hydrolase</keyword>
<dbReference type="CDD" id="cd08662">
    <property type="entry name" value="M13"/>
    <property type="match status" value="1"/>
</dbReference>
<reference evidence="10 11" key="1">
    <citation type="submission" date="2017-12" db="EMBL/GenBank/DDBJ databases">
        <title>Isolation and characterization of estrogens degradatiion strain Microbacterium hominis SJTG1.</title>
        <authorList>
            <person name="Xiong W."/>
            <person name="Yin C."/>
            <person name="Zheng D."/>
            <person name="Liang R."/>
        </authorList>
    </citation>
    <scope>NUCLEOTIDE SEQUENCE [LARGE SCALE GENOMIC DNA]</scope>
    <source>
        <strain evidence="10 11">SJTG1</strain>
    </source>
</reference>
<dbReference type="GO" id="GO:0016485">
    <property type="term" value="P:protein processing"/>
    <property type="evidence" value="ECO:0007669"/>
    <property type="project" value="TreeGrafter"/>
</dbReference>
<dbReference type="Pfam" id="PF01431">
    <property type="entry name" value="Peptidase_M13"/>
    <property type="match status" value="1"/>
</dbReference>
<evidence type="ECO:0000256" key="3">
    <source>
        <dbReference type="ARBA" id="ARBA00022670"/>
    </source>
</evidence>